<evidence type="ECO:0008006" key="6">
    <source>
        <dbReference type="Google" id="ProtNLM"/>
    </source>
</evidence>
<organism evidence="4 5">
    <name type="scientific">Hanseniaspora valbyensis NRRL Y-1626</name>
    <dbReference type="NCBI Taxonomy" id="766949"/>
    <lineage>
        <taxon>Eukaryota</taxon>
        <taxon>Fungi</taxon>
        <taxon>Dikarya</taxon>
        <taxon>Ascomycota</taxon>
        <taxon>Saccharomycotina</taxon>
        <taxon>Saccharomycetes</taxon>
        <taxon>Saccharomycodales</taxon>
        <taxon>Saccharomycodaceae</taxon>
        <taxon>Hanseniaspora</taxon>
    </lineage>
</organism>
<name>A0A1B7TG69_9ASCO</name>
<dbReference type="PANTHER" id="PTHR43016:SF16">
    <property type="entry name" value="METALLOPROTEASE, PUTATIVE (AFU_ORTHOLOGUE AFUA_4G07610)-RELATED"/>
    <property type="match status" value="1"/>
</dbReference>
<feature type="region of interest" description="Disordered" evidence="1">
    <location>
        <begin position="1015"/>
        <end position="1040"/>
    </location>
</feature>
<dbReference type="OrthoDB" id="4953at2759"/>
<proteinExistence type="predicted"/>
<evidence type="ECO:0000259" key="3">
    <source>
        <dbReference type="Pfam" id="PF05193"/>
    </source>
</evidence>
<protein>
    <recommendedName>
        <fullName evidence="6">Zinc metalloprotease</fullName>
    </recommendedName>
</protein>
<dbReference type="Proteomes" id="UP000092321">
    <property type="component" value="Unassembled WGS sequence"/>
</dbReference>
<dbReference type="PANTHER" id="PTHR43016">
    <property type="entry name" value="PRESEQUENCE PROTEASE"/>
    <property type="match status" value="1"/>
</dbReference>
<feature type="compositionally biased region" description="Acidic residues" evidence="1">
    <location>
        <begin position="1019"/>
        <end position="1040"/>
    </location>
</feature>
<dbReference type="AlphaFoldDB" id="A0A1B7TG69"/>
<dbReference type="Gene3D" id="3.30.830.10">
    <property type="entry name" value="Metalloenzyme, LuxS/M16 peptidase-like"/>
    <property type="match status" value="4"/>
</dbReference>
<dbReference type="Pfam" id="PF05193">
    <property type="entry name" value="Peptidase_M16_C"/>
    <property type="match status" value="1"/>
</dbReference>
<dbReference type="FunFam" id="3.30.830.10:FF:000031">
    <property type="entry name" value="Putative zinc metalloprotease"/>
    <property type="match status" value="1"/>
</dbReference>
<reference evidence="5" key="1">
    <citation type="journal article" date="2016" name="Proc. Natl. Acad. Sci. U.S.A.">
        <title>Comparative genomics of biotechnologically important yeasts.</title>
        <authorList>
            <person name="Riley R."/>
            <person name="Haridas S."/>
            <person name="Wolfe K.H."/>
            <person name="Lopes M.R."/>
            <person name="Hittinger C.T."/>
            <person name="Goeker M."/>
            <person name="Salamov A.A."/>
            <person name="Wisecaver J.H."/>
            <person name="Long T.M."/>
            <person name="Calvey C.H."/>
            <person name="Aerts A.L."/>
            <person name="Barry K.W."/>
            <person name="Choi C."/>
            <person name="Clum A."/>
            <person name="Coughlan A.Y."/>
            <person name="Deshpande S."/>
            <person name="Douglass A.P."/>
            <person name="Hanson S.J."/>
            <person name="Klenk H.-P."/>
            <person name="LaButti K.M."/>
            <person name="Lapidus A."/>
            <person name="Lindquist E.A."/>
            <person name="Lipzen A.M."/>
            <person name="Meier-Kolthoff J.P."/>
            <person name="Ohm R.A."/>
            <person name="Otillar R.P."/>
            <person name="Pangilinan J.L."/>
            <person name="Peng Y."/>
            <person name="Rokas A."/>
            <person name="Rosa C.A."/>
            <person name="Scheuner C."/>
            <person name="Sibirny A.A."/>
            <person name="Slot J.C."/>
            <person name="Stielow J.B."/>
            <person name="Sun H."/>
            <person name="Kurtzman C.P."/>
            <person name="Blackwell M."/>
            <person name="Grigoriev I.V."/>
            <person name="Jeffries T.W."/>
        </authorList>
    </citation>
    <scope>NUCLEOTIDE SEQUENCE [LARGE SCALE GENOMIC DNA]</scope>
    <source>
        <strain evidence="5">NRRL Y-1626</strain>
    </source>
</reference>
<feature type="domain" description="Peptidase M16 N-terminal" evidence="2">
    <location>
        <begin position="56"/>
        <end position="143"/>
    </location>
</feature>
<evidence type="ECO:0000313" key="5">
    <source>
        <dbReference type="Proteomes" id="UP000092321"/>
    </source>
</evidence>
<sequence>MSSNNFKQVFSFNVEYSPQYTVKKFISERTKLQVVQIFSKASPMVEGYFAVGTEITNDSGIPHTLEHLVFTGSKKYPYKSILDKGANLSMSSTNAWTATDQTVYTLSTAGWLGFKNVLPFYLDCLFNPTLTKEAFTTEVYHIDPETLQDKGVVYSEMEAIENQSWFINDLAYKRLTHPQGSGYRSETGGLTENLRSLTIEEIREYHAKNYHSGNVCLIITGNVPTDELLEIVSKVDDELPTVDNFKRSFIETDTNKFLQPRFDEPLVEKTVQFPELDVSQGELGFYWITCDYTDSLGDLLLTILLEYLTDGSLSVLTKKFVEIDHPLANDVGYQTEDFIKVVANVYFSGVPTKRLQELKTDVMKTLSEHKVDLVRINQVLENYKLSYLSKLERSGADVLSSSVITNFLYDKDFTGETLVNGYKTLVDFDNAAKLTSEEWTDLLQKWFVKNTPNVILSEPSAELYESSKLEKEERLNERKTNFTEEYKKELAQKLKLADDINNTPVPESLLNQFNINDPSSAIDFIQTTSVPSYESKINGPAANTEYIQKLVDLQSKSKLPFSIHLEQFDSHFVEINLMLSSEVIKDKSLLPLYLLFCDSFTMPMKNSEGEIISYEKTVSALKDDTLSYSIQRNVVSRFYPETIKFKVKCKAENYAKGVNWIKRAIYDAVYDEQRINVLLDNFLSSIIESHRSGYNMLICHIKDLSFTEKSMEKATNILSNEEYLSQLKDDIEDGKFAKNILPQLERFRKYIIDGLREAHVLVLGDIQHIGVDNFYKVWEDNFAVENPLGKFPELPNDTDYFTPLRQNLGKKCFILTTPGSDSSFLAVKANCSIDYYHPDYPILKLLLGYLQATEGPFWTSIRGLGLAYGAWAYNYVDIKDLQFIVYRAADLIKSYEAAEKIMQDLAEGTVEFDDNLLKGAIAIFLKGLAESNSSFLNTGYGKYVRTVGLMKDPEFTQNMIHELVKVEKSDLQRCIKTYMLPLFKQTTSSPFIACHPTKKDEFKDYMEKRGYEVEVRELQEDDDDDESCCSDSDCESENDL</sequence>
<dbReference type="InterPro" id="IPR011765">
    <property type="entry name" value="Pept_M16_N"/>
</dbReference>
<dbReference type="InterPro" id="IPR007863">
    <property type="entry name" value="Peptidase_M16_C"/>
</dbReference>
<dbReference type="GO" id="GO:0046872">
    <property type="term" value="F:metal ion binding"/>
    <property type="evidence" value="ECO:0007669"/>
    <property type="project" value="InterPro"/>
</dbReference>
<dbReference type="InterPro" id="IPR011249">
    <property type="entry name" value="Metalloenz_LuxS/M16"/>
</dbReference>
<dbReference type="FunFam" id="3.30.830.10:FF:000015">
    <property type="entry name" value="Putative zinc metalloprotease"/>
    <property type="match status" value="1"/>
</dbReference>
<evidence type="ECO:0000259" key="2">
    <source>
        <dbReference type="Pfam" id="PF00675"/>
    </source>
</evidence>
<evidence type="ECO:0000256" key="1">
    <source>
        <dbReference type="SAM" id="MobiDB-lite"/>
    </source>
</evidence>
<dbReference type="Pfam" id="PF00675">
    <property type="entry name" value="Peptidase_M16"/>
    <property type="match status" value="1"/>
</dbReference>
<gene>
    <name evidence="4" type="ORF">HANVADRAFT_6074</name>
</gene>
<comment type="caution">
    <text evidence="4">The sequence shown here is derived from an EMBL/GenBank/DDBJ whole genome shotgun (WGS) entry which is preliminary data.</text>
</comment>
<feature type="domain" description="Peptidase M16 C-terminal" evidence="3">
    <location>
        <begin position="196"/>
        <end position="369"/>
    </location>
</feature>
<dbReference type="SUPFAM" id="SSF63411">
    <property type="entry name" value="LuxS/MPP-like metallohydrolase"/>
    <property type="match status" value="3"/>
</dbReference>
<keyword evidence="5" id="KW-1185">Reference proteome</keyword>
<evidence type="ECO:0000313" key="4">
    <source>
        <dbReference type="EMBL" id="OBA27688.1"/>
    </source>
</evidence>
<dbReference type="EMBL" id="LXPE01000007">
    <property type="protein sequence ID" value="OBA27688.1"/>
    <property type="molecule type" value="Genomic_DNA"/>
</dbReference>
<accession>A0A1B7TG69</accession>